<keyword evidence="1 2" id="KW-0378">Hydrolase</keyword>
<dbReference type="PANTHER" id="PTHR35561">
    <property type="entry name" value="RNA 2',3'-CYCLIC PHOSPHODIESTERASE"/>
    <property type="match status" value="1"/>
</dbReference>
<dbReference type="InterPro" id="IPR009097">
    <property type="entry name" value="Cyclic_Pdiesterase"/>
</dbReference>
<name>A0A158B182_9BURK</name>
<dbReference type="AlphaFoldDB" id="A0A158B182"/>
<dbReference type="PANTHER" id="PTHR35561:SF1">
    <property type="entry name" value="RNA 2',3'-CYCLIC PHOSPHODIESTERASE"/>
    <property type="match status" value="1"/>
</dbReference>
<dbReference type="SUPFAM" id="SSF55144">
    <property type="entry name" value="LigT-like"/>
    <property type="match status" value="1"/>
</dbReference>
<comment type="similarity">
    <text evidence="2">Belongs to the 2H phosphoesterase superfamily. ThpR family.</text>
</comment>
<comment type="catalytic activity">
    <reaction evidence="2">
        <text>a 3'-end 2',3'-cyclophospho-ribonucleotide-RNA + H2O = a 3'-end 2'-phospho-ribonucleotide-RNA + H(+)</text>
        <dbReference type="Rhea" id="RHEA:11828"/>
        <dbReference type="Rhea" id="RHEA-COMP:10464"/>
        <dbReference type="Rhea" id="RHEA-COMP:17353"/>
        <dbReference type="ChEBI" id="CHEBI:15377"/>
        <dbReference type="ChEBI" id="CHEBI:15378"/>
        <dbReference type="ChEBI" id="CHEBI:83064"/>
        <dbReference type="ChEBI" id="CHEBI:173113"/>
        <dbReference type="EC" id="3.1.4.58"/>
    </reaction>
</comment>
<dbReference type="EMBL" id="FCNX02000005">
    <property type="protein sequence ID" value="SAK63958.1"/>
    <property type="molecule type" value="Genomic_DNA"/>
</dbReference>
<comment type="function">
    <text evidence="2">Hydrolyzes RNA 2',3'-cyclic phosphodiester to an RNA 2'-phosphomonoester.</text>
</comment>
<keyword evidence="4" id="KW-1185">Reference proteome</keyword>
<dbReference type="GO" id="GO:0008664">
    <property type="term" value="F:RNA 2',3'-cyclic 3'-phosphodiesterase activity"/>
    <property type="evidence" value="ECO:0007669"/>
    <property type="project" value="UniProtKB-EC"/>
</dbReference>
<feature type="active site" description="Proton donor" evidence="2">
    <location>
        <position position="56"/>
    </location>
</feature>
<feature type="short sequence motif" description="HXTX 1" evidence="2">
    <location>
        <begin position="56"/>
        <end position="59"/>
    </location>
</feature>
<dbReference type="Proteomes" id="UP000054903">
    <property type="component" value="Unassembled WGS sequence"/>
</dbReference>
<dbReference type="STRING" id="1777138.AWB77_02332"/>
<evidence type="ECO:0000256" key="1">
    <source>
        <dbReference type="ARBA" id="ARBA00022801"/>
    </source>
</evidence>
<organism evidence="3 4">
    <name type="scientific">Caballeronia fortuita</name>
    <dbReference type="NCBI Taxonomy" id="1777138"/>
    <lineage>
        <taxon>Bacteria</taxon>
        <taxon>Pseudomonadati</taxon>
        <taxon>Pseudomonadota</taxon>
        <taxon>Betaproteobacteria</taxon>
        <taxon>Burkholderiales</taxon>
        <taxon>Burkholderiaceae</taxon>
        <taxon>Caballeronia</taxon>
    </lineage>
</organism>
<keyword evidence="3" id="KW-0436">Ligase</keyword>
<feature type="short sequence motif" description="HXTX 2" evidence="2">
    <location>
        <begin position="144"/>
        <end position="147"/>
    </location>
</feature>
<sequence length="191" mass="21125">MANGRMTDSASDRPTDSLFFALYPDPSAAARIAELAARLHIEHELKARAIPIDRLHITLHYLGAFAGIPADVLKQAHIAASQIALPPVDVTLDRIESFSGRRAKRPLVLSGDVTQTLAALEHTLGTTLEAEGIVVKRHPRFTPHVTLLYDEHRIAREPVEPVAWTAREFALMRSRLGKSQHEVIARWPLAS</sequence>
<evidence type="ECO:0000256" key="2">
    <source>
        <dbReference type="HAMAP-Rule" id="MF_01940"/>
    </source>
</evidence>
<gene>
    <name evidence="3" type="ORF">AWB77_02332</name>
</gene>
<dbReference type="EC" id="3.1.4.58" evidence="2"/>
<protein>
    <recommendedName>
        <fullName evidence="2">RNA 2',3'-cyclic phosphodiesterase</fullName>
        <shortName evidence="2">RNA 2',3'-CPDase</shortName>
        <ecNumber evidence="2">3.1.4.58</ecNumber>
    </recommendedName>
</protein>
<evidence type="ECO:0000313" key="4">
    <source>
        <dbReference type="Proteomes" id="UP000054903"/>
    </source>
</evidence>
<dbReference type="GO" id="GO:0016874">
    <property type="term" value="F:ligase activity"/>
    <property type="evidence" value="ECO:0007669"/>
    <property type="project" value="UniProtKB-KW"/>
</dbReference>
<dbReference type="NCBIfam" id="TIGR02258">
    <property type="entry name" value="2_5_ligase"/>
    <property type="match status" value="1"/>
</dbReference>
<reference evidence="3" key="1">
    <citation type="submission" date="2016-01" db="EMBL/GenBank/DDBJ databases">
        <authorList>
            <person name="Peeters C."/>
        </authorList>
    </citation>
    <scope>NUCLEOTIDE SEQUENCE</scope>
    <source>
        <strain evidence="3">LMG 29320</strain>
    </source>
</reference>
<accession>A0A158B182</accession>
<proteinExistence type="inferred from homology"/>
<dbReference type="Pfam" id="PF13563">
    <property type="entry name" value="2_5_RNA_ligase2"/>
    <property type="match status" value="1"/>
</dbReference>
<comment type="caution">
    <text evidence="3">The sequence shown here is derived from an EMBL/GenBank/DDBJ whole genome shotgun (WGS) entry which is preliminary data.</text>
</comment>
<feature type="active site" description="Proton acceptor" evidence="2">
    <location>
        <position position="144"/>
    </location>
</feature>
<dbReference type="Gene3D" id="3.90.1140.10">
    <property type="entry name" value="Cyclic phosphodiesterase"/>
    <property type="match status" value="1"/>
</dbReference>
<dbReference type="HAMAP" id="MF_01940">
    <property type="entry name" value="RNA_CPDase"/>
    <property type="match status" value="1"/>
</dbReference>
<dbReference type="GO" id="GO:0004113">
    <property type="term" value="F:2',3'-cyclic-nucleotide 3'-phosphodiesterase activity"/>
    <property type="evidence" value="ECO:0007669"/>
    <property type="project" value="InterPro"/>
</dbReference>
<evidence type="ECO:0000313" key="3">
    <source>
        <dbReference type="EMBL" id="SAK63958.1"/>
    </source>
</evidence>
<dbReference type="InterPro" id="IPR004175">
    <property type="entry name" value="RNA_CPDase"/>
</dbReference>